<accession>A0A920CG08</accession>
<dbReference type="EMBL" id="BORR01000001">
    <property type="protein sequence ID" value="GIO35589.1"/>
    <property type="molecule type" value="Genomic_DNA"/>
</dbReference>
<name>A0A920CG08_9BACL</name>
<organism evidence="1 2">
    <name type="scientific">Paenibacillus antibioticophila</name>
    <dbReference type="NCBI Taxonomy" id="1274374"/>
    <lineage>
        <taxon>Bacteria</taxon>
        <taxon>Bacillati</taxon>
        <taxon>Bacillota</taxon>
        <taxon>Bacilli</taxon>
        <taxon>Bacillales</taxon>
        <taxon>Paenibacillaceae</taxon>
        <taxon>Paenibacillus</taxon>
    </lineage>
</organism>
<comment type="caution">
    <text evidence="1">The sequence shown here is derived from an EMBL/GenBank/DDBJ whole genome shotgun (WGS) entry which is preliminary data.</text>
</comment>
<protein>
    <submittedName>
        <fullName evidence="1">Uncharacterized protein</fullName>
    </submittedName>
</protein>
<keyword evidence="2" id="KW-1185">Reference proteome</keyword>
<proteinExistence type="predicted"/>
<evidence type="ECO:0000313" key="1">
    <source>
        <dbReference type="EMBL" id="GIO35589.1"/>
    </source>
</evidence>
<reference evidence="1 2" key="1">
    <citation type="submission" date="2021-03" db="EMBL/GenBank/DDBJ databases">
        <title>Antimicrobial resistance genes in bacteria isolated from Japanese honey, and their potential for conferring macrolide and lincosamide resistance in the American foulbrood pathogen Paenibacillus larvae.</title>
        <authorList>
            <person name="Okamoto M."/>
            <person name="Kumagai M."/>
            <person name="Kanamori H."/>
            <person name="Takamatsu D."/>
        </authorList>
    </citation>
    <scope>NUCLEOTIDE SEQUENCE [LARGE SCALE GENOMIC DNA]</scope>
    <source>
        <strain evidence="1 2">J41TS12</strain>
    </source>
</reference>
<gene>
    <name evidence="1" type="ORF">J41TS12_04500</name>
</gene>
<evidence type="ECO:0000313" key="2">
    <source>
        <dbReference type="Proteomes" id="UP000681162"/>
    </source>
</evidence>
<dbReference type="AlphaFoldDB" id="A0A920CG08"/>
<dbReference type="Proteomes" id="UP000681162">
    <property type="component" value="Unassembled WGS sequence"/>
</dbReference>
<dbReference type="RefSeq" id="WP_212937987.1">
    <property type="nucleotide sequence ID" value="NZ_BORR01000001.1"/>
</dbReference>
<sequence>MSHVNEYAKLVRIKTDNLSDRGFKTKIKLPSSVTLPRKWDYINFYVGINGYECGISTANRDEFKVNGVRKWRIFANGEEDTHHGNKYNDGDIVTLSIELNAQNKVVFKVNDAVMTAFNKKVTEVVNSARLVFASNQDTGYKPPLQPWTVLHDQVRAFEMKYKNSSNNWVAFTMGNKVMTEEWPLNVATPDGKKYIVDKTWIGNAEVYGALKNF</sequence>